<evidence type="ECO:0000313" key="2">
    <source>
        <dbReference type="EMBL" id="MDQ1120884.1"/>
    </source>
</evidence>
<dbReference type="OrthoDB" id="9804360at2"/>
<keyword evidence="1" id="KW-1133">Transmembrane helix</keyword>
<reference evidence="3 4" key="1">
    <citation type="submission" date="2019-02" db="EMBL/GenBank/DDBJ databases">
        <title>WGS of Pseudoxanthomonas species novum from clinical isolates.</title>
        <authorList>
            <person name="Bernier A.-M."/>
            <person name="Bernard K."/>
            <person name="Vachon A."/>
        </authorList>
    </citation>
    <scope>NUCLEOTIDE SEQUENCE [LARGE SCALE GENOMIC DNA]</scope>
    <source>
        <strain evidence="3 4">NML130969</strain>
    </source>
</reference>
<evidence type="ECO:0000313" key="3">
    <source>
        <dbReference type="EMBL" id="TAA43425.1"/>
    </source>
</evidence>
<keyword evidence="1" id="KW-0812">Transmembrane</keyword>
<dbReference type="EMBL" id="JAUTBB010000001">
    <property type="protein sequence ID" value="MDQ1120884.1"/>
    <property type="molecule type" value="Genomic_DNA"/>
</dbReference>
<dbReference type="EMBL" id="SHMG01000004">
    <property type="protein sequence ID" value="TAA43425.1"/>
    <property type="molecule type" value="Genomic_DNA"/>
</dbReference>
<accession>A0A4Q9TB02</accession>
<keyword evidence="1" id="KW-0472">Membrane</keyword>
<organism evidence="3 4">
    <name type="scientific">Pseudoxanthomonas winnipegensis</name>
    <dbReference type="NCBI Taxonomy" id="2480810"/>
    <lineage>
        <taxon>Bacteria</taxon>
        <taxon>Pseudomonadati</taxon>
        <taxon>Pseudomonadota</taxon>
        <taxon>Gammaproteobacteria</taxon>
        <taxon>Lysobacterales</taxon>
        <taxon>Lysobacteraceae</taxon>
        <taxon>Pseudoxanthomonas</taxon>
    </lineage>
</organism>
<feature type="transmembrane region" description="Helical" evidence="1">
    <location>
        <begin position="6"/>
        <end position="24"/>
    </location>
</feature>
<dbReference type="AlphaFoldDB" id="A0A4Q8M5U0"/>
<accession>A0A4Q8M5U0</accession>
<protein>
    <submittedName>
        <fullName evidence="3">Uncharacterized protein</fullName>
    </submittedName>
</protein>
<feature type="transmembrane region" description="Helical" evidence="1">
    <location>
        <begin position="36"/>
        <end position="65"/>
    </location>
</feature>
<sequence>MDTANLIWGLLFGAIGSGYLVYGVRQRALVPALCGLALGVFTWFVDSAWVTFVVGVGLMAVPYFVRF</sequence>
<dbReference type="Proteomes" id="UP000294164">
    <property type="component" value="Unassembled WGS sequence"/>
</dbReference>
<gene>
    <name evidence="3" type="ORF">EA655_09135</name>
    <name evidence="2" type="ORF">QE383_003192</name>
</gene>
<dbReference type="GeneID" id="93827251"/>
<evidence type="ECO:0000313" key="4">
    <source>
        <dbReference type="Proteomes" id="UP000294164"/>
    </source>
</evidence>
<dbReference type="RefSeq" id="WP_130534218.1">
    <property type="nucleotide sequence ID" value="NZ_CP095475.1"/>
</dbReference>
<dbReference type="Proteomes" id="UP001234354">
    <property type="component" value="Unassembled WGS sequence"/>
</dbReference>
<reference evidence="2" key="2">
    <citation type="submission" date="2023-07" db="EMBL/GenBank/DDBJ databases">
        <title>Functional and genomic diversity of the sorghum phyllosphere microbiome.</title>
        <authorList>
            <person name="Shade A."/>
        </authorList>
    </citation>
    <scope>NUCLEOTIDE SEQUENCE</scope>
    <source>
        <strain evidence="2">SORGH_AS_0908</strain>
    </source>
</reference>
<evidence type="ECO:0000256" key="1">
    <source>
        <dbReference type="SAM" id="Phobius"/>
    </source>
</evidence>
<proteinExistence type="predicted"/>
<comment type="caution">
    <text evidence="3">The sequence shown here is derived from an EMBL/GenBank/DDBJ whole genome shotgun (WGS) entry which is preliminary data.</text>
</comment>
<name>A0A4Q8M5U0_9GAMM</name>